<dbReference type="Proteomes" id="UP000182278">
    <property type="component" value="Unassembled WGS sequence"/>
</dbReference>
<accession>A0A1J4SH04</accession>
<dbReference type="PROSITE" id="PS50910">
    <property type="entry name" value="HEPN"/>
    <property type="match status" value="1"/>
</dbReference>
<gene>
    <name evidence="2" type="ORF">AUJ66_00500</name>
</gene>
<comment type="caution">
    <text evidence="2">The sequence shown here is derived from an EMBL/GenBank/DDBJ whole genome shotgun (WGS) entry which is preliminary data.</text>
</comment>
<dbReference type="EMBL" id="MNUO01000005">
    <property type="protein sequence ID" value="OIN98721.1"/>
    <property type="molecule type" value="Genomic_DNA"/>
</dbReference>
<evidence type="ECO:0000259" key="1">
    <source>
        <dbReference type="PROSITE" id="PS50910"/>
    </source>
</evidence>
<evidence type="ECO:0000313" key="3">
    <source>
        <dbReference type="Proteomes" id="UP000182278"/>
    </source>
</evidence>
<dbReference type="AlphaFoldDB" id="A0A1J4SH04"/>
<dbReference type="Pfam" id="PF05168">
    <property type="entry name" value="HEPN"/>
    <property type="match status" value="1"/>
</dbReference>
<dbReference type="Gene3D" id="1.20.120.330">
    <property type="entry name" value="Nucleotidyltransferases domain 2"/>
    <property type="match status" value="1"/>
</dbReference>
<reference evidence="2 3" key="1">
    <citation type="journal article" date="2016" name="Environ. Microbiol.">
        <title>Genomic resolution of a cold subsurface aquifer community provides metabolic insights for novel microbes adapted to high CO concentrations.</title>
        <authorList>
            <person name="Probst A.J."/>
            <person name="Castelle C.J."/>
            <person name="Singh A."/>
            <person name="Brown C.T."/>
            <person name="Anantharaman K."/>
            <person name="Sharon I."/>
            <person name="Hug L.A."/>
            <person name="Burstein D."/>
            <person name="Emerson J.B."/>
            <person name="Thomas B.C."/>
            <person name="Banfield J.F."/>
        </authorList>
    </citation>
    <scope>NUCLEOTIDE SEQUENCE [LARGE SCALE GENOMIC DNA]</scope>
    <source>
        <strain evidence="2">CG1_02_38_46</strain>
    </source>
</reference>
<sequence>MKFDIEKTISYWLEGSKYDLSVAEALYEKEKYPYALFIGHLSLEKLLKALVVKETKNHAPITHSLPLLAEKTGLEIPESITIKLRKFMEFYFEPRYPRERKTFYIKCTKKYTKEKLDEIKEVYKWLKKKL</sequence>
<organism evidence="2 3">
    <name type="scientific">Candidatus Desantisbacteria bacterium CG1_02_38_46</name>
    <dbReference type="NCBI Taxonomy" id="1817893"/>
    <lineage>
        <taxon>Bacteria</taxon>
        <taxon>Candidatus Desantisiibacteriota</taxon>
    </lineage>
</organism>
<name>A0A1J4SH04_9BACT</name>
<dbReference type="STRING" id="1817893.AUJ66_00500"/>
<dbReference type="SUPFAM" id="SSF81593">
    <property type="entry name" value="Nucleotidyltransferase substrate binding subunit/domain"/>
    <property type="match status" value="1"/>
</dbReference>
<protein>
    <recommendedName>
        <fullName evidence="1">HEPN domain-containing protein</fullName>
    </recommendedName>
</protein>
<feature type="domain" description="HEPN" evidence="1">
    <location>
        <begin position="13"/>
        <end position="122"/>
    </location>
</feature>
<dbReference type="SMART" id="SM00748">
    <property type="entry name" value="HEPN"/>
    <property type="match status" value="1"/>
</dbReference>
<evidence type="ECO:0000313" key="2">
    <source>
        <dbReference type="EMBL" id="OIN98721.1"/>
    </source>
</evidence>
<dbReference type="InterPro" id="IPR007842">
    <property type="entry name" value="HEPN_dom"/>
</dbReference>
<proteinExistence type="predicted"/>